<feature type="compositionally biased region" description="Acidic residues" evidence="4">
    <location>
        <begin position="777"/>
        <end position="804"/>
    </location>
</feature>
<dbReference type="GO" id="GO:0006303">
    <property type="term" value="P:double-strand break repair via nonhomologous end joining"/>
    <property type="evidence" value="ECO:0007669"/>
    <property type="project" value="TreeGrafter"/>
</dbReference>
<keyword evidence="3" id="KW-0269">Exonuclease</keyword>
<dbReference type="GO" id="GO:0036297">
    <property type="term" value="P:interstrand cross-link repair"/>
    <property type="evidence" value="ECO:0007669"/>
    <property type="project" value="TreeGrafter"/>
</dbReference>
<reference evidence="5 6" key="1">
    <citation type="journal article" date="2015" name="Fungal Genet. Biol.">
        <title>Evolution of novel wood decay mechanisms in Agaricales revealed by the genome sequences of Fistulina hepatica and Cylindrobasidium torrendii.</title>
        <authorList>
            <person name="Floudas D."/>
            <person name="Held B.W."/>
            <person name="Riley R."/>
            <person name="Nagy L.G."/>
            <person name="Koehler G."/>
            <person name="Ransdell A.S."/>
            <person name="Younus H."/>
            <person name="Chow J."/>
            <person name="Chiniquy J."/>
            <person name="Lipzen A."/>
            <person name="Tritt A."/>
            <person name="Sun H."/>
            <person name="Haridas S."/>
            <person name="LaButti K."/>
            <person name="Ohm R.A."/>
            <person name="Kues U."/>
            <person name="Blanchette R.A."/>
            <person name="Grigoriev I.V."/>
            <person name="Minto R.E."/>
            <person name="Hibbett D.S."/>
        </authorList>
    </citation>
    <scope>NUCLEOTIDE SEQUENCE [LARGE SCALE GENOMIC DNA]</scope>
    <source>
        <strain evidence="5 6">FP15055 ss-10</strain>
    </source>
</reference>
<dbReference type="STRING" id="1314674.A0A0D7B617"/>
<gene>
    <name evidence="5" type="ORF">CYLTODRAFT_412438</name>
</gene>
<proteinExistence type="predicted"/>
<dbReference type="GO" id="GO:0000723">
    <property type="term" value="P:telomere maintenance"/>
    <property type="evidence" value="ECO:0007669"/>
    <property type="project" value="TreeGrafter"/>
</dbReference>
<evidence type="ECO:0000256" key="3">
    <source>
        <dbReference type="ARBA" id="ARBA00022839"/>
    </source>
</evidence>
<dbReference type="AlphaFoldDB" id="A0A0D7B617"/>
<dbReference type="EMBL" id="KN880582">
    <property type="protein sequence ID" value="KIY65634.1"/>
    <property type="molecule type" value="Genomic_DNA"/>
</dbReference>
<feature type="compositionally biased region" description="Polar residues" evidence="4">
    <location>
        <begin position="667"/>
        <end position="686"/>
    </location>
</feature>
<keyword evidence="2" id="KW-0378">Hydrolase</keyword>
<dbReference type="GO" id="GO:0003684">
    <property type="term" value="F:damaged DNA binding"/>
    <property type="evidence" value="ECO:0007669"/>
    <property type="project" value="TreeGrafter"/>
</dbReference>
<evidence type="ECO:0008006" key="7">
    <source>
        <dbReference type="Google" id="ProtNLM"/>
    </source>
</evidence>
<sequence length="933" mass="104747">MPPGAPYNGFIKEYPFIRVDEFTTLPTPAKLHLLTHAHSDHLVGLQAKSFDGQIICSEDTKNVLLRLEQYKERAYYAEEIRPQKKRIYAHLKIDPIIKEDRRTIYEGSKDLLKVIPLNTPTPITVSENESVTLTLIDANHMPGAVMFLIEGPNGTVLHTGDIRAEPWFLESLRHNLFLQPYLHVPGASAGVFKTLNAIYLDTACVLNIEDVPTKEDATKGLVSLMRLFPASTYFFLNTWTWGYEEILKSVALAFGTKIHTDRYKYGILTNVIQDPLLRSVCTKETDSRFHACERFDRCEHVDVSGTGSDGLSATGKTVVYVNPVSTLNAVGWREYQMETRSQILRDDTAVTHLVSPCSRSTPYGLSRTPQLVPLARHSPFPELEAFVNLFRPRTIIPNTLDPKLENLDWQGIHSALASSLSGFAEPPSTQDSDYRVLHDLSNADDALDVELKNLVGDHANEVVERWVDHRGKQRKLEVLRRWLDIPDGPLPQSRRLEPEEDSQSSDVDDDRRERGMHNILAPAMGYEIQDSQDADTSSVKMEPSSPVRIEEELAQLPSPVSSVKRRAPSPPVPESPPAKKQRTMSPLPRSSPPSSPHSTPKMPREMSFEFPSPTPTRKAPVSKVSRQAPRESTAKVLKASKQPPLTMASPNKRRAPPRSCSPAPKNVPQQDSARPTITTKPLSTKAQVKPPTKPLSTNAQVKPPAKPPSRQVPPRSKTAPGMTKKPASSLRAASTAPALRNRKQNAKRSPSPDSDIPESDDKMADFLFGDYVPELSSELDDDDGGAEGVEDEEVGDEEGSEDGPEIIRVERVGPCRTPSPMKRIVNVREELGRQQKFNRLRHRTLQSEQPHSPKVKVLERRVETYEYRIEHMDGKAKIEERQREEVRVERERSGVQLDQERIRRIERDVKMALAEGRRTAEVLPQLECTKDDD</sequence>
<dbReference type="GO" id="GO:0035312">
    <property type="term" value="F:5'-3' DNA exonuclease activity"/>
    <property type="evidence" value="ECO:0007669"/>
    <property type="project" value="TreeGrafter"/>
</dbReference>
<keyword evidence="1" id="KW-0540">Nuclease</keyword>
<feature type="region of interest" description="Disordered" evidence="4">
    <location>
        <begin position="487"/>
        <end position="821"/>
    </location>
</feature>
<name>A0A0D7B617_9AGAR</name>
<evidence type="ECO:0000313" key="6">
    <source>
        <dbReference type="Proteomes" id="UP000054007"/>
    </source>
</evidence>
<dbReference type="Proteomes" id="UP000054007">
    <property type="component" value="Unassembled WGS sequence"/>
</dbReference>
<accession>A0A0D7B617</accession>
<protein>
    <recommendedName>
        <fullName evidence="7">DNA repair metallo-beta-lactamase domain-containing protein</fullName>
    </recommendedName>
</protein>
<dbReference type="PANTHER" id="PTHR23240">
    <property type="entry name" value="DNA CROSS-LINK REPAIR PROTEIN PSO2/SNM1-RELATED"/>
    <property type="match status" value="1"/>
</dbReference>
<evidence type="ECO:0000256" key="4">
    <source>
        <dbReference type="SAM" id="MobiDB-lite"/>
    </source>
</evidence>
<feature type="compositionally biased region" description="Polar residues" evidence="4">
    <location>
        <begin position="529"/>
        <end position="539"/>
    </location>
</feature>
<dbReference type="InterPro" id="IPR036866">
    <property type="entry name" value="RibonucZ/Hydroxyglut_hydro"/>
</dbReference>
<dbReference type="PANTHER" id="PTHR23240:SF8">
    <property type="entry name" value="PROTEIN ARTEMIS"/>
    <property type="match status" value="1"/>
</dbReference>
<evidence type="ECO:0000313" key="5">
    <source>
        <dbReference type="EMBL" id="KIY65634.1"/>
    </source>
</evidence>
<feature type="compositionally biased region" description="Acidic residues" evidence="4">
    <location>
        <begin position="498"/>
        <end position="508"/>
    </location>
</feature>
<dbReference type="SUPFAM" id="SSF56281">
    <property type="entry name" value="Metallo-hydrolase/oxidoreductase"/>
    <property type="match status" value="1"/>
</dbReference>
<evidence type="ECO:0000256" key="2">
    <source>
        <dbReference type="ARBA" id="ARBA00022801"/>
    </source>
</evidence>
<evidence type="ECO:0000256" key="1">
    <source>
        <dbReference type="ARBA" id="ARBA00022722"/>
    </source>
</evidence>
<dbReference type="OrthoDB" id="5561659at2759"/>
<organism evidence="5 6">
    <name type="scientific">Cylindrobasidium torrendii FP15055 ss-10</name>
    <dbReference type="NCBI Taxonomy" id="1314674"/>
    <lineage>
        <taxon>Eukaryota</taxon>
        <taxon>Fungi</taxon>
        <taxon>Dikarya</taxon>
        <taxon>Basidiomycota</taxon>
        <taxon>Agaricomycotina</taxon>
        <taxon>Agaricomycetes</taxon>
        <taxon>Agaricomycetidae</taxon>
        <taxon>Agaricales</taxon>
        <taxon>Marasmiineae</taxon>
        <taxon>Physalacriaceae</taxon>
        <taxon>Cylindrobasidium</taxon>
    </lineage>
</organism>
<keyword evidence="6" id="KW-1185">Reference proteome</keyword>
<dbReference type="Gene3D" id="3.60.15.10">
    <property type="entry name" value="Ribonuclease Z/Hydroxyacylglutathione hydrolase-like"/>
    <property type="match status" value="1"/>
</dbReference>